<dbReference type="InterPro" id="IPR050545">
    <property type="entry name" value="Mycobact_MmpL"/>
</dbReference>
<evidence type="ECO:0000256" key="3">
    <source>
        <dbReference type="ARBA" id="ARBA00022692"/>
    </source>
</evidence>
<evidence type="ECO:0000256" key="4">
    <source>
        <dbReference type="ARBA" id="ARBA00022989"/>
    </source>
</evidence>
<feature type="transmembrane region" description="Helical" evidence="6">
    <location>
        <begin position="414"/>
        <end position="431"/>
    </location>
</feature>
<dbReference type="EMBL" id="JAUEDK010000004">
    <property type="protein sequence ID" value="MDN0073882.1"/>
    <property type="molecule type" value="Genomic_DNA"/>
</dbReference>
<dbReference type="PANTHER" id="PTHR33406:SF10">
    <property type="entry name" value="SSD DOMAIN-CONTAINING PROTEIN"/>
    <property type="match status" value="1"/>
</dbReference>
<protein>
    <submittedName>
        <fullName evidence="8">MMPL family transporter</fullName>
    </submittedName>
</protein>
<sequence>MKTVSLLDRAATALIAWRRPLLVLFLALTALFGYTATQLKLDPGFNKMIPLKHEYMRTFTDYAQTFSGANRVVVNLRWKGKGDIYNPQFLDALRRATDEVFFIPGVERTRVFSLFTPNVRYIEVTEKGYVGDVVVPAHFTGSQADLDTVRRNVARSGEIGSLVSNDLKGALIRAELLEVNPATGERLDYVEVAKRLEEIRAKFGKENIEVNITGFAKLIGDVEAGLNGVLVFFAIAFAITALLLFAYSRSLKLTVVALLVALLPVVWLLGLLPLFGQGIDPMSILVPFLIFSIGVSHAVQMTNAWKQEKLAGATSEEAARQAFRKLFVPGSVALLTNALGFMVIMRIDIAIVRELGLTACLGVTLMIVTNKLMLPVVLSYLKLEASAAQSRHDASRRHPLWWAISGFAERKRGLAAFAVALALLAVGTVQSRHLATGDIGNGVPELRADSRYNRDNDAIVGHYNVGVDVLTVVVETKGYDDACLHYPVMAAIDRFELFMRGVDGVHSVYSVPSAAKVSIAASNEGHPRWAALPRNREGLTQGANGFNPDLGLNTDGCGAIQILIYPKDHQGTTIAHIVAEAKRFIAAEQVPNLRFRLAGGNVGVMAATNEAVENAEVSMLLSIFGAIALLCFVTFRSWRAVLCIIVPLTIVSILCNALMATLGIGLKVSTLPVIALGVGVGVDYGIYLFERIQHQMHHEGQGLREAFYQAMCQRGTAAAFTAVTMAAGVATWALSALKFQADMGVLLAFMFLVNLLGAVFLLPALAVWLGVGETARERKARVALSEAGS</sequence>
<evidence type="ECO:0000259" key="7">
    <source>
        <dbReference type="PROSITE" id="PS50156"/>
    </source>
</evidence>
<feature type="transmembrane region" description="Helical" evidence="6">
    <location>
        <begin position="617"/>
        <end position="635"/>
    </location>
</feature>
<name>A0ABT7XJB6_9NEIS</name>
<reference evidence="8" key="1">
    <citation type="submission" date="2023-06" db="EMBL/GenBank/DDBJ databases">
        <authorList>
            <person name="Zhang S."/>
        </authorList>
    </citation>
    <scope>NUCLEOTIDE SEQUENCE</scope>
    <source>
        <strain evidence="8">SG2303</strain>
    </source>
</reference>
<keyword evidence="5 6" id="KW-0472">Membrane</keyword>
<dbReference type="SUPFAM" id="SSF82866">
    <property type="entry name" value="Multidrug efflux transporter AcrB transmembrane domain"/>
    <property type="match status" value="2"/>
</dbReference>
<evidence type="ECO:0000256" key="5">
    <source>
        <dbReference type="ARBA" id="ARBA00023136"/>
    </source>
</evidence>
<feature type="transmembrane region" description="Helical" evidence="6">
    <location>
        <begin position="224"/>
        <end position="246"/>
    </location>
</feature>
<comment type="subcellular location">
    <subcellularLocation>
        <location evidence="1">Cell membrane</location>
        <topology evidence="1">Multi-pass membrane protein</topology>
    </subcellularLocation>
</comment>
<dbReference type="PROSITE" id="PS50156">
    <property type="entry name" value="SSD"/>
    <property type="match status" value="1"/>
</dbReference>
<feature type="transmembrane region" description="Helical" evidence="6">
    <location>
        <begin position="253"/>
        <end position="272"/>
    </location>
</feature>
<feature type="transmembrane region" description="Helical" evidence="6">
    <location>
        <begin position="326"/>
        <end position="349"/>
    </location>
</feature>
<dbReference type="RefSeq" id="WP_289828430.1">
    <property type="nucleotide sequence ID" value="NZ_JAUEDK010000004.1"/>
</dbReference>
<keyword evidence="3 6" id="KW-0812">Transmembrane</keyword>
<dbReference type="PANTHER" id="PTHR33406">
    <property type="entry name" value="MEMBRANE PROTEIN MJ1562-RELATED"/>
    <property type="match status" value="1"/>
</dbReference>
<feature type="transmembrane region" description="Helical" evidence="6">
    <location>
        <begin position="717"/>
        <end position="737"/>
    </location>
</feature>
<dbReference type="Gene3D" id="1.20.1640.10">
    <property type="entry name" value="Multidrug efflux transporter AcrB transmembrane domain"/>
    <property type="match status" value="2"/>
</dbReference>
<gene>
    <name evidence="8" type="ORF">QU481_03120</name>
</gene>
<evidence type="ECO:0000256" key="1">
    <source>
        <dbReference type="ARBA" id="ARBA00004651"/>
    </source>
</evidence>
<feature type="transmembrane region" description="Helical" evidence="6">
    <location>
        <begin position="284"/>
        <end position="305"/>
    </location>
</feature>
<evidence type="ECO:0000313" key="8">
    <source>
        <dbReference type="EMBL" id="MDN0073882.1"/>
    </source>
</evidence>
<dbReference type="InterPro" id="IPR004869">
    <property type="entry name" value="MMPL_dom"/>
</dbReference>
<feature type="transmembrane region" description="Helical" evidence="6">
    <location>
        <begin position="642"/>
        <end position="664"/>
    </location>
</feature>
<keyword evidence="2" id="KW-1003">Cell membrane</keyword>
<feature type="transmembrane region" description="Helical" evidence="6">
    <location>
        <begin position="670"/>
        <end position="689"/>
    </location>
</feature>
<dbReference type="Pfam" id="PF03176">
    <property type="entry name" value="MMPL"/>
    <property type="match status" value="2"/>
</dbReference>
<evidence type="ECO:0000256" key="6">
    <source>
        <dbReference type="SAM" id="Phobius"/>
    </source>
</evidence>
<proteinExistence type="predicted"/>
<keyword evidence="9" id="KW-1185">Reference proteome</keyword>
<feature type="domain" description="SSD" evidence="7">
    <location>
        <begin position="221"/>
        <end position="380"/>
    </location>
</feature>
<feature type="transmembrane region" description="Helical" evidence="6">
    <location>
        <begin position="743"/>
        <end position="771"/>
    </location>
</feature>
<organism evidence="8 9">
    <name type="scientific">Crenobacter oryzisoli</name>
    <dbReference type="NCBI Taxonomy" id="3056844"/>
    <lineage>
        <taxon>Bacteria</taxon>
        <taxon>Pseudomonadati</taxon>
        <taxon>Pseudomonadota</taxon>
        <taxon>Betaproteobacteria</taxon>
        <taxon>Neisseriales</taxon>
        <taxon>Neisseriaceae</taxon>
        <taxon>Crenobacter</taxon>
    </lineage>
</organism>
<dbReference type="Proteomes" id="UP001168540">
    <property type="component" value="Unassembled WGS sequence"/>
</dbReference>
<feature type="transmembrane region" description="Helical" evidence="6">
    <location>
        <begin position="355"/>
        <end position="381"/>
    </location>
</feature>
<keyword evidence="4 6" id="KW-1133">Transmembrane helix</keyword>
<dbReference type="InterPro" id="IPR000731">
    <property type="entry name" value="SSD"/>
</dbReference>
<comment type="caution">
    <text evidence="8">The sequence shown here is derived from an EMBL/GenBank/DDBJ whole genome shotgun (WGS) entry which is preliminary data.</text>
</comment>
<evidence type="ECO:0000256" key="2">
    <source>
        <dbReference type="ARBA" id="ARBA00022475"/>
    </source>
</evidence>
<evidence type="ECO:0000313" key="9">
    <source>
        <dbReference type="Proteomes" id="UP001168540"/>
    </source>
</evidence>
<accession>A0ABT7XJB6</accession>